<gene>
    <name evidence="3" type="ORF">GQS65_03445</name>
</gene>
<evidence type="ECO:0000259" key="2">
    <source>
        <dbReference type="Pfam" id="PF14340"/>
    </source>
</evidence>
<organism evidence="3 4">
    <name type="scientific">Halomarina oriensis</name>
    <dbReference type="NCBI Taxonomy" id="671145"/>
    <lineage>
        <taxon>Archaea</taxon>
        <taxon>Methanobacteriati</taxon>
        <taxon>Methanobacteriota</taxon>
        <taxon>Stenosarchaea group</taxon>
        <taxon>Halobacteria</taxon>
        <taxon>Halobacteriales</taxon>
        <taxon>Natronomonadaceae</taxon>
        <taxon>Halomarina</taxon>
    </lineage>
</organism>
<proteinExistence type="predicted"/>
<evidence type="ECO:0000313" key="4">
    <source>
        <dbReference type="Proteomes" id="UP000451471"/>
    </source>
</evidence>
<accession>A0A6B0GL86</accession>
<comment type="caution">
    <text evidence="3">The sequence shown here is derived from an EMBL/GenBank/DDBJ whole genome shotgun (WGS) entry which is preliminary data.</text>
</comment>
<protein>
    <submittedName>
        <fullName evidence="3">DUF4395 family protein</fullName>
    </submittedName>
</protein>
<feature type="domain" description="DUF4395" evidence="2">
    <location>
        <begin position="18"/>
        <end position="145"/>
    </location>
</feature>
<dbReference type="OrthoDB" id="275803at2157"/>
<feature type="transmembrane region" description="Helical" evidence="1">
    <location>
        <begin position="44"/>
        <end position="63"/>
    </location>
</feature>
<dbReference type="Pfam" id="PF14340">
    <property type="entry name" value="DUF4395"/>
    <property type="match status" value="1"/>
</dbReference>
<dbReference type="Proteomes" id="UP000451471">
    <property type="component" value="Unassembled WGS sequence"/>
</dbReference>
<dbReference type="InterPro" id="IPR016942">
    <property type="entry name" value="UCP030042"/>
</dbReference>
<evidence type="ECO:0000313" key="3">
    <source>
        <dbReference type="EMBL" id="MWG33553.1"/>
    </source>
</evidence>
<feature type="transmembrane region" description="Helical" evidence="1">
    <location>
        <begin position="92"/>
        <end position="112"/>
    </location>
</feature>
<reference evidence="3 4" key="1">
    <citation type="submission" date="2019-12" db="EMBL/GenBank/DDBJ databases">
        <title>Halocatena pleomorpha gen. nov. sp. nov., an extremely halophilic archaeon of family Halobacteriaceae isolated from saltpan soil.</title>
        <authorList>
            <person name="Pal Y."/>
            <person name="Verma A."/>
            <person name="Krishnamurthi S."/>
            <person name="Kumar P."/>
        </authorList>
    </citation>
    <scope>NUCLEOTIDE SEQUENCE [LARGE SCALE GENOMIC DNA]</scope>
    <source>
        <strain evidence="3 4">JCM 16495</strain>
    </source>
</reference>
<feature type="transmembrane region" description="Helical" evidence="1">
    <location>
        <begin position="118"/>
        <end position="142"/>
    </location>
</feature>
<dbReference type="InterPro" id="IPR025508">
    <property type="entry name" value="DUF4395"/>
</dbReference>
<sequence>MATVTSRSDSSSPDLALVDPRAPRFGQALTATGMVLGLALAEPLFVYAVALALGVAVVSRWRVDAYATLWRRVLIPVVGRPDEREPAAPHRFARLVGAATTTLASLAFLAGFSLVGSVLAAVVATLAGLAAVTGVCVGCRFYRQVAFVRRLGVV</sequence>
<keyword evidence="4" id="KW-1185">Reference proteome</keyword>
<keyword evidence="1" id="KW-1133">Transmembrane helix</keyword>
<dbReference type="RefSeq" id="WP_158203278.1">
    <property type="nucleotide sequence ID" value="NZ_WSZK01000008.1"/>
</dbReference>
<keyword evidence="1" id="KW-0812">Transmembrane</keyword>
<evidence type="ECO:0000256" key="1">
    <source>
        <dbReference type="SAM" id="Phobius"/>
    </source>
</evidence>
<name>A0A6B0GL86_9EURY</name>
<dbReference type="EMBL" id="WSZK01000008">
    <property type="protein sequence ID" value="MWG33553.1"/>
    <property type="molecule type" value="Genomic_DNA"/>
</dbReference>
<dbReference type="PIRSF" id="PIRSF030042">
    <property type="entry name" value="UCP030042"/>
    <property type="match status" value="1"/>
</dbReference>
<keyword evidence="1" id="KW-0472">Membrane</keyword>
<dbReference type="AlphaFoldDB" id="A0A6B0GL86"/>